<dbReference type="InterPro" id="IPR032675">
    <property type="entry name" value="LRR_dom_sf"/>
</dbReference>
<dbReference type="OrthoDB" id="1099686at2759"/>
<dbReference type="Gene3D" id="3.80.10.10">
    <property type="entry name" value="Ribonuclease Inhibitor"/>
    <property type="match status" value="1"/>
</dbReference>
<keyword evidence="11" id="KW-1185">Reference proteome</keyword>
<keyword evidence="7" id="KW-0812">Transmembrane</keyword>
<dbReference type="InterPro" id="IPR007110">
    <property type="entry name" value="Ig-like_dom"/>
</dbReference>
<dbReference type="Proteomes" id="UP000824540">
    <property type="component" value="Unassembled WGS sequence"/>
</dbReference>
<dbReference type="Pfam" id="PF13927">
    <property type="entry name" value="Ig_3"/>
    <property type="match status" value="1"/>
</dbReference>
<dbReference type="InterPro" id="IPR013783">
    <property type="entry name" value="Ig-like_fold"/>
</dbReference>
<evidence type="ECO:0000256" key="1">
    <source>
        <dbReference type="ARBA" id="ARBA00022614"/>
    </source>
</evidence>
<keyword evidence="2" id="KW-0732">Signal</keyword>
<evidence type="ECO:0000256" key="2">
    <source>
        <dbReference type="ARBA" id="ARBA00022729"/>
    </source>
</evidence>
<keyword evidence="7" id="KW-0472">Membrane</keyword>
<feature type="transmembrane region" description="Helical" evidence="7">
    <location>
        <begin position="424"/>
        <end position="444"/>
    </location>
</feature>
<evidence type="ECO:0000313" key="11">
    <source>
        <dbReference type="Proteomes" id="UP000824540"/>
    </source>
</evidence>
<dbReference type="InterPro" id="IPR003598">
    <property type="entry name" value="Ig_sub2"/>
</dbReference>
<gene>
    <name evidence="10" type="ORF">JZ751_019791</name>
</gene>
<dbReference type="InterPro" id="IPR036179">
    <property type="entry name" value="Ig-like_dom_sf"/>
</dbReference>
<evidence type="ECO:0000259" key="9">
    <source>
        <dbReference type="PROSITE" id="PS50853"/>
    </source>
</evidence>
<dbReference type="Gene3D" id="2.60.40.10">
    <property type="entry name" value="Immunoglobulins"/>
    <property type="match status" value="2"/>
</dbReference>
<keyword evidence="1" id="KW-0433">Leucine-rich repeat</keyword>
<dbReference type="InterPro" id="IPR000483">
    <property type="entry name" value="Cys-rich_flank_reg_C"/>
</dbReference>
<dbReference type="SMART" id="SM00060">
    <property type="entry name" value="FN3"/>
    <property type="match status" value="1"/>
</dbReference>
<dbReference type="PROSITE" id="PS50853">
    <property type="entry name" value="FN3"/>
    <property type="match status" value="1"/>
</dbReference>
<dbReference type="CDD" id="cd00063">
    <property type="entry name" value="FN3"/>
    <property type="match status" value="1"/>
</dbReference>
<dbReference type="SUPFAM" id="SSF48726">
    <property type="entry name" value="Immunoglobulin"/>
    <property type="match status" value="1"/>
</dbReference>
<dbReference type="SMART" id="SM00409">
    <property type="entry name" value="IG"/>
    <property type="match status" value="1"/>
</dbReference>
<comment type="caution">
    <text evidence="10">The sequence shown here is derived from an EMBL/GenBank/DDBJ whole genome shotgun (WGS) entry which is preliminary data.</text>
</comment>
<dbReference type="InterPro" id="IPR003591">
    <property type="entry name" value="Leu-rich_rpt_typical-subtyp"/>
</dbReference>
<dbReference type="PANTHER" id="PTHR45842:SF14">
    <property type="entry name" value="LEUCINE-RICH REPEAT, IMMUNOGLOBULIN-LIKE DOMAIN AND TRANSMEMBRANE DOMAIN-CONTAINING PROTEIN 2"/>
    <property type="match status" value="1"/>
</dbReference>
<proteinExistence type="predicted"/>
<evidence type="ECO:0000256" key="3">
    <source>
        <dbReference type="ARBA" id="ARBA00022737"/>
    </source>
</evidence>
<keyword evidence="3" id="KW-0677">Repeat</keyword>
<dbReference type="InterPro" id="IPR036116">
    <property type="entry name" value="FN3_sf"/>
</dbReference>
<evidence type="ECO:0000256" key="4">
    <source>
        <dbReference type="ARBA" id="ARBA00023157"/>
    </source>
</evidence>
<dbReference type="InterPro" id="IPR003599">
    <property type="entry name" value="Ig_sub"/>
</dbReference>
<feature type="compositionally biased region" description="Polar residues" evidence="6">
    <location>
        <begin position="485"/>
        <end position="494"/>
    </location>
</feature>
<feature type="region of interest" description="Disordered" evidence="6">
    <location>
        <begin position="485"/>
        <end position="523"/>
    </location>
</feature>
<sequence length="523" mass="58629">MDIALQGIPENIPQDLTKLRIENSHLTEIPPGSFCNVSSLEYLWLNFNDITIISVHSLEGLNNLTELRLQGNKLRSVPWTAFQDTPVLKILDLKHNRLDVLPEFSLKYLPSLTYLDLSFNLLTVISKEVFLNWPLYLRAERRGNGEESSSNVVLALHDNPWICDCRLKGFVQFIKALSPPIILMNSYLKCSGPEPRYGKFFHEVELKTCTEPVATAPITNITVPLRANITLTCIAKGRPNPNVWWAYGLKTIRRFNESQTRVDEDTIQSNLAIPSLHLSEVGTYICMAVNFLGNSSAIVLVNAEATDLSIPLSSAFHLGTAEESAHIDVRITEHTVHGVTLEWHSAAGTPPDTWYTLHFGRYGTAKKGTVYIGPGINTYTFTELLPATQYEICVALRNQAPRSGRCIVFVTGSDVRDPEQRKRLIHIAVIVCGMVLAVPMGMYACTTETRFGCFSRCAKQFRGWRHKEETVNQGQKQDNFDSLQVTSDQGVCQDTNKENPIKTVSEKKTRKPRSDGRSTAGLY</sequence>
<protein>
    <recommendedName>
        <fullName evidence="12">Leucine rich repeat, Ig-like and transmembrane domains 2</fullName>
    </recommendedName>
</protein>
<dbReference type="SUPFAM" id="SSF49265">
    <property type="entry name" value="Fibronectin type III"/>
    <property type="match status" value="1"/>
</dbReference>
<reference evidence="10" key="1">
    <citation type="thesis" date="2021" institute="BYU ScholarsArchive" country="Provo, UT, USA">
        <title>Applications of and Algorithms for Genome Assembly and Genomic Analyses with an Emphasis on Marine Teleosts.</title>
        <authorList>
            <person name="Pickett B.D."/>
        </authorList>
    </citation>
    <scope>NUCLEOTIDE SEQUENCE</scope>
    <source>
        <strain evidence="10">HI-2016</strain>
    </source>
</reference>
<name>A0A8T2NXA9_9TELE</name>
<evidence type="ECO:0000313" key="10">
    <source>
        <dbReference type="EMBL" id="KAG9341037.1"/>
    </source>
</evidence>
<dbReference type="PROSITE" id="PS50835">
    <property type="entry name" value="IG_LIKE"/>
    <property type="match status" value="1"/>
</dbReference>
<dbReference type="SMART" id="SM00364">
    <property type="entry name" value="LRR_BAC"/>
    <property type="match status" value="4"/>
</dbReference>
<dbReference type="SMART" id="SM00369">
    <property type="entry name" value="LRR_TYP"/>
    <property type="match status" value="5"/>
</dbReference>
<keyword evidence="7" id="KW-1133">Transmembrane helix</keyword>
<dbReference type="Pfam" id="PF13855">
    <property type="entry name" value="LRR_8"/>
    <property type="match status" value="1"/>
</dbReference>
<evidence type="ECO:0008006" key="12">
    <source>
        <dbReference type="Google" id="ProtNLM"/>
    </source>
</evidence>
<dbReference type="SMART" id="SM00408">
    <property type="entry name" value="IGc2"/>
    <property type="match status" value="1"/>
</dbReference>
<dbReference type="EMBL" id="JAFBMS010000038">
    <property type="protein sequence ID" value="KAG9341037.1"/>
    <property type="molecule type" value="Genomic_DNA"/>
</dbReference>
<keyword evidence="4" id="KW-1015">Disulfide bond</keyword>
<evidence type="ECO:0000256" key="7">
    <source>
        <dbReference type="SAM" id="Phobius"/>
    </source>
</evidence>
<dbReference type="InterPro" id="IPR003961">
    <property type="entry name" value="FN3_dom"/>
</dbReference>
<feature type="compositionally biased region" description="Basic and acidic residues" evidence="6">
    <location>
        <begin position="495"/>
        <end position="516"/>
    </location>
</feature>
<organism evidence="10 11">
    <name type="scientific">Albula glossodonta</name>
    <name type="common">roundjaw bonefish</name>
    <dbReference type="NCBI Taxonomy" id="121402"/>
    <lineage>
        <taxon>Eukaryota</taxon>
        <taxon>Metazoa</taxon>
        <taxon>Chordata</taxon>
        <taxon>Craniata</taxon>
        <taxon>Vertebrata</taxon>
        <taxon>Euteleostomi</taxon>
        <taxon>Actinopterygii</taxon>
        <taxon>Neopterygii</taxon>
        <taxon>Teleostei</taxon>
        <taxon>Albuliformes</taxon>
        <taxon>Albulidae</taxon>
        <taxon>Albula</taxon>
    </lineage>
</organism>
<feature type="domain" description="Fibronectin type-III" evidence="9">
    <location>
        <begin position="325"/>
        <end position="418"/>
    </location>
</feature>
<feature type="domain" description="Ig-like" evidence="8">
    <location>
        <begin position="212"/>
        <end position="306"/>
    </location>
</feature>
<keyword evidence="5" id="KW-0393">Immunoglobulin domain</keyword>
<evidence type="ECO:0000256" key="5">
    <source>
        <dbReference type="ARBA" id="ARBA00023319"/>
    </source>
</evidence>
<evidence type="ECO:0000256" key="6">
    <source>
        <dbReference type="SAM" id="MobiDB-lite"/>
    </source>
</evidence>
<dbReference type="PANTHER" id="PTHR45842">
    <property type="entry name" value="SYNAPTIC ADHESION-LIKE MOLECULE SALM"/>
    <property type="match status" value="1"/>
</dbReference>
<dbReference type="SMART" id="SM00082">
    <property type="entry name" value="LRRCT"/>
    <property type="match status" value="1"/>
</dbReference>
<dbReference type="SUPFAM" id="SSF52058">
    <property type="entry name" value="L domain-like"/>
    <property type="match status" value="1"/>
</dbReference>
<accession>A0A8T2NXA9</accession>
<dbReference type="InterPro" id="IPR001611">
    <property type="entry name" value="Leu-rich_rpt"/>
</dbReference>
<dbReference type="PROSITE" id="PS51450">
    <property type="entry name" value="LRR"/>
    <property type="match status" value="1"/>
</dbReference>
<evidence type="ECO:0000259" key="8">
    <source>
        <dbReference type="PROSITE" id="PS50835"/>
    </source>
</evidence>
<dbReference type="InterPro" id="IPR050467">
    <property type="entry name" value="LRFN"/>
</dbReference>
<dbReference type="AlphaFoldDB" id="A0A8T2NXA9"/>